<dbReference type="EMBL" id="CP011129">
    <property type="protein sequence ID" value="ALN81132.1"/>
    <property type="molecule type" value="Genomic_DNA"/>
</dbReference>
<keyword evidence="3" id="KW-0520">NAD</keyword>
<comment type="similarity">
    <text evidence="1 4">Belongs to the D-isomer specific 2-hydroxyacid dehydrogenase family.</text>
</comment>
<keyword evidence="2 4" id="KW-0560">Oxidoreductase</keyword>
<sequence length="346" mass="36684">MPERPRVWVSQPLFDDVVARLGEHFDVVATARVTQHGPEAIAAALREADGALVTLNDPIGAAQVAGAGRLRAIANVGVGYNNLDLPALSAAGVLVTNTPDVLTETTADFGWALMMAAARRISEAEHWLREGHWRQWSFDSLLGGDVHGTTLGILGMGRIGQAIARRAAGFRMRVLYHNRSRLPEAVERETAASYVGFEELLTRADHLILVLPYSPQSHHLIDAAALARMQPHATLTNIARGGIVDEDALADALEHGRLAAAGLDVFEGEPALNPRLLALRNVVLTPHIASGSLATRRAMVALAVDNLIAALGYGPDAGRPPSPLNAAQLAERAGADGRTMGAQGAR</sequence>
<dbReference type="CDD" id="cd05301">
    <property type="entry name" value="GDH"/>
    <property type="match status" value="1"/>
</dbReference>
<dbReference type="PROSITE" id="PS00065">
    <property type="entry name" value="D_2_HYDROXYACID_DH_1"/>
    <property type="match status" value="1"/>
</dbReference>
<dbReference type="Pfam" id="PF00389">
    <property type="entry name" value="2-Hacid_dh"/>
    <property type="match status" value="1"/>
</dbReference>
<reference evidence="7 8" key="1">
    <citation type="journal article" date="2015" name="BMC Genomics">
        <title>Comparative genomics and metabolic profiling of the genus Lysobacter.</title>
        <authorList>
            <person name="de Bruijn I."/>
            <person name="Cheng X."/>
            <person name="de Jager V."/>
            <person name="Exposito R.G."/>
            <person name="Watrous J."/>
            <person name="Patel N."/>
            <person name="Postma J."/>
            <person name="Dorrestein P.C."/>
            <person name="Kobayashi D."/>
            <person name="Raaijmakers J.M."/>
        </authorList>
    </citation>
    <scope>NUCLEOTIDE SEQUENCE [LARGE SCALE GENOMIC DNA]</scope>
    <source>
        <strain evidence="7 8">76</strain>
    </source>
</reference>
<accession>A0A0S2FC79</accession>
<dbReference type="PANTHER" id="PTHR10996:SF283">
    <property type="entry name" value="GLYOXYLATE_HYDROXYPYRUVATE REDUCTASE B"/>
    <property type="match status" value="1"/>
</dbReference>
<dbReference type="Gene3D" id="3.40.50.720">
    <property type="entry name" value="NAD(P)-binding Rossmann-like Domain"/>
    <property type="match status" value="2"/>
</dbReference>
<dbReference type="FunFam" id="3.40.50.720:FF:000203">
    <property type="entry name" value="D-3-phosphoglycerate dehydrogenase (SerA)"/>
    <property type="match status" value="1"/>
</dbReference>
<evidence type="ECO:0000259" key="5">
    <source>
        <dbReference type="Pfam" id="PF00389"/>
    </source>
</evidence>
<evidence type="ECO:0000256" key="4">
    <source>
        <dbReference type="RuleBase" id="RU003719"/>
    </source>
</evidence>
<feature type="domain" description="D-isomer specific 2-hydroxyacid dehydrogenase catalytic" evidence="5">
    <location>
        <begin position="10"/>
        <end position="312"/>
    </location>
</feature>
<dbReference type="SUPFAM" id="SSF52283">
    <property type="entry name" value="Formate/glycerate dehydrogenase catalytic domain-like"/>
    <property type="match status" value="1"/>
</dbReference>
<proteinExistence type="inferred from homology"/>
<protein>
    <submittedName>
        <fullName evidence="7">NAD binding domain of 6-phosphogluconate dehydrogenase family protein</fullName>
    </submittedName>
</protein>
<evidence type="ECO:0000313" key="8">
    <source>
        <dbReference type="Proteomes" id="UP000060787"/>
    </source>
</evidence>
<dbReference type="KEGG" id="lab:LA76x_3004"/>
<dbReference type="PANTHER" id="PTHR10996">
    <property type="entry name" value="2-HYDROXYACID DEHYDROGENASE-RELATED"/>
    <property type="match status" value="1"/>
</dbReference>
<dbReference type="SUPFAM" id="SSF51735">
    <property type="entry name" value="NAD(P)-binding Rossmann-fold domains"/>
    <property type="match status" value="1"/>
</dbReference>
<evidence type="ECO:0000256" key="1">
    <source>
        <dbReference type="ARBA" id="ARBA00005854"/>
    </source>
</evidence>
<dbReference type="eggNOG" id="COG1052">
    <property type="taxonomic scope" value="Bacteria"/>
</dbReference>
<dbReference type="PATRIC" id="fig|84531.7.peg.186"/>
<dbReference type="KEGG" id="laq:GLA29479_185"/>
<dbReference type="InterPro" id="IPR006139">
    <property type="entry name" value="D-isomer_2_OHA_DH_cat_dom"/>
</dbReference>
<organism evidence="7 8">
    <name type="scientific">Lysobacter antibioticus</name>
    <dbReference type="NCBI Taxonomy" id="84531"/>
    <lineage>
        <taxon>Bacteria</taxon>
        <taxon>Pseudomonadati</taxon>
        <taxon>Pseudomonadota</taxon>
        <taxon>Gammaproteobacteria</taxon>
        <taxon>Lysobacterales</taxon>
        <taxon>Lysobacteraceae</taxon>
        <taxon>Lysobacter</taxon>
    </lineage>
</organism>
<dbReference type="AlphaFoldDB" id="A0A0S2FC79"/>
<dbReference type="GO" id="GO:0030267">
    <property type="term" value="F:glyoxylate reductase (NADPH) activity"/>
    <property type="evidence" value="ECO:0007669"/>
    <property type="project" value="TreeGrafter"/>
</dbReference>
<dbReference type="GO" id="GO:0016618">
    <property type="term" value="F:hydroxypyruvate reductase [NAD(P)H] activity"/>
    <property type="evidence" value="ECO:0007669"/>
    <property type="project" value="TreeGrafter"/>
</dbReference>
<dbReference type="GO" id="GO:0005829">
    <property type="term" value="C:cytosol"/>
    <property type="evidence" value="ECO:0007669"/>
    <property type="project" value="TreeGrafter"/>
</dbReference>
<dbReference type="Pfam" id="PF02826">
    <property type="entry name" value="2-Hacid_dh_C"/>
    <property type="match status" value="1"/>
</dbReference>
<dbReference type="InterPro" id="IPR006140">
    <property type="entry name" value="D-isomer_DH_NAD-bd"/>
</dbReference>
<gene>
    <name evidence="7" type="ORF">LA76x_3004</name>
</gene>
<evidence type="ECO:0000256" key="2">
    <source>
        <dbReference type="ARBA" id="ARBA00023002"/>
    </source>
</evidence>
<dbReference type="STRING" id="84531.LA76x_3004"/>
<dbReference type="InterPro" id="IPR029752">
    <property type="entry name" value="D-isomer_DH_CS1"/>
</dbReference>
<keyword evidence="8" id="KW-1185">Reference proteome</keyword>
<dbReference type="InterPro" id="IPR050223">
    <property type="entry name" value="D-isomer_2-hydroxyacid_DH"/>
</dbReference>
<dbReference type="InterPro" id="IPR036291">
    <property type="entry name" value="NAD(P)-bd_dom_sf"/>
</dbReference>
<evidence type="ECO:0000313" key="7">
    <source>
        <dbReference type="EMBL" id="ALN81132.1"/>
    </source>
</evidence>
<evidence type="ECO:0000256" key="3">
    <source>
        <dbReference type="ARBA" id="ARBA00023027"/>
    </source>
</evidence>
<dbReference type="GO" id="GO:0051287">
    <property type="term" value="F:NAD binding"/>
    <property type="evidence" value="ECO:0007669"/>
    <property type="project" value="InterPro"/>
</dbReference>
<dbReference type="Proteomes" id="UP000060787">
    <property type="component" value="Chromosome"/>
</dbReference>
<evidence type="ECO:0000259" key="6">
    <source>
        <dbReference type="Pfam" id="PF02826"/>
    </source>
</evidence>
<feature type="domain" description="D-isomer specific 2-hydroxyacid dehydrogenase NAD-binding" evidence="6">
    <location>
        <begin position="112"/>
        <end position="289"/>
    </location>
</feature>
<name>A0A0S2FC79_LYSAN</name>